<feature type="compositionally biased region" description="Acidic residues" evidence="1">
    <location>
        <begin position="579"/>
        <end position="590"/>
    </location>
</feature>
<evidence type="ECO:0000313" key="3">
    <source>
        <dbReference type="EMBL" id="OCF32146.1"/>
    </source>
</evidence>
<feature type="signal peptide" evidence="2">
    <location>
        <begin position="1"/>
        <end position="17"/>
    </location>
</feature>
<feature type="compositionally biased region" description="Acidic residues" evidence="1">
    <location>
        <begin position="548"/>
        <end position="558"/>
    </location>
</feature>
<sequence>MFLTVLLVASLLLQVSAWGADYKGALYTLSQTDDQAILVSALHQNGSAEFVAAIQTGGNGVGDTGPDSLYSSDSLVVHDNLLFAVNPASNDLSVFAINEKEPWYIEQVGNTTWSGGDFPTSLAVSPDGRKACVTNAGSRSNVRCFKINQGKLEIISSFEYDLTFNQTTPPVGPAKTPSDLSFTNDGQRLIVTVKGAANATQLPAGRIEVFKVSSDSVSHESTVYAASGPGGLPFSITPIANSAALLLTDPAVGAEIIPATCWGAYSAVTDQYFTVDLTAARIVPIAINSTSLEASVLPAYSASSITDNPAAPVDIRVVHFSDQQDYLYSLVAGDQTVRVFDLGSGPAGTLDLVQTFELGAAYNATGGGVGTSIEGLALFPRAGGAQAICAKVPASSDPTEGHLVWGLMATERIDTAAKMGDTATMDPRQRRKMKKREQRRKVPKEKEKARKKAQSKVLRVDNFKQPLPFPSPPFKLLLYPAVTDLPSTEATHEQATITQDIAARLRRLPIAGNLAIPNPAYSAEADADSDSGSEPDVEAVTHGPQGEADADPGSESDAESIGSVIVVTRATGNVVTTNPDEDVVATDPSDDVANHPSEDADPQNRAAPRYAAWRLSKVIKQQDQDELEAAVEDVRKIQEIYEGDD</sequence>
<dbReference type="AlphaFoldDB" id="A0A1B9GMB0"/>
<dbReference type="STRING" id="1296120.A0A1B9GMB0"/>
<dbReference type="SUPFAM" id="SSF75011">
    <property type="entry name" value="3-carboxy-cis,cis-mucoante lactonizing enzyme"/>
    <property type="match status" value="1"/>
</dbReference>
<proteinExistence type="predicted"/>
<protein>
    <submittedName>
        <fullName evidence="3">Uncharacterized protein</fullName>
    </submittedName>
</protein>
<reference evidence="4" key="2">
    <citation type="submission" date="2013-12" db="EMBL/GenBank/DDBJ databases">
        <title>Evolution of pathogenesis and genome organization in the Tremellales.</title>
        <authorList>
            <person name="Cuomo C."/>
            <person name="Litvintseva A."/>
            <person name="Heitman J."/>
            <person name="Chen Y."/>
            <person name="Sun S."/>
            <person name="Springer D."/>
            <person name="Dromer F."/>
            <person name="Young S."/>
            <person name="Zeng Q."/>
            <person name="Chapman S."/>
            <person name="Gujja S."/>
            <person name="Saif S."/>
            <person name="Birren B."/>
        </authorList>
    </citation>
    <scope>NUCLEOTIDE SEQUENCE [LARGE SCALE GENOMIC DNA]</scope>
    <source>
        <strain evidence="4">BCC8398</strain>
    </source>
</reference>
<dbReference type="InterPro" id="IPR015943">
    <property type="entry name" value="WD40/YVTN_repeat-like_dom_sf"/>
</dbReference>
<keyword evidence="4" id="KW-1185">Reference proteome</keyword>
<feature type="chain" id="PRO_5008627168" evidence="2">
    <location>
        <begin position="18"/>
        <end position="645"/>
    </location>
</feature>
<feature type="compositionally biased region" description="Basic residues" evidence="1">
    <location>
        <begin position="429"/>
        <end position="454"/>
    </location>
</feature>
<dbReference type="EMBL" id="KV700130">
    <property type="protein sequence ID" value="OCF32146.1"/>
    <property type="molecule type" value="Genomic_DNA"/>
</dbReference>
<accession>A0A1B9GMB0</accession>
<feature type="region of interest" description="Disordered" evidence="1">
    <location>
        <begin position="521"/>
        <end position="607"/>
    </location>
</feature>
<dbReference type="OrthoDB" id="10006285at2759"/>
<dbReference type="Gene3D" id="2.130.10.10">
    <property type="entry name" value="YVTN repeat-like/Quinoprotein amine dehydrogenase"/>
    <property type="match status" value="1"/>
</dbReference>
<organism evidence="3 4">
    <name type="scientific">Kwoniella heveanensis BCC8398</name>
    <dbReference type="NCBI Taxonomy" id="1296120"/>
    <lineage>
        <taxon>Eukaryota</taxon>
        <taxon>Fungi</taxon>
        <taxon>Dikarya</taxon>
        <taxon>Basidiomycota</taxon>
        <taxon>Agaricomycotina</taxon>
        <taxon>Tremellomycetes</taxon>
        <taxon>Tremellales</taxon>
        <taxon>Cryptococcaceae</taxon>
        <taxon>Kwoniella</taxon>
    </lineage>
</organism>
<dbReference type="Proteomes" id="UP000092666">
    <property type="component" value="Unassembled WGS sequence"/>
</dbReference>
<evidence type="ECO:0000313" key="4">
    <source>
        <dbReference type="Proteomes" id="UP000092666"/>
    </source>
</evidence>
<evidence type="ECO:0000256" key="2">
    <source>
        <dbReference type="SAM" id="SignalP"/>
    </source>
</evidence>
<feature type="region of interest" description="Disordered" evidence="1">
    <location>
        <begin position="422"/>
        <end position="456"/>
    </location>
</feature>
<keyword evidence="2" id="KW-0732">Signal</keyword>
<reference evidence="3 4" key="1">
    <citation type="submission" date="2013-07" db="EMBL/GenBank/DDBJ databases">
        <title>The Genome Sequence of Cryptococcus heveanensis BCC8398.</title>
        <authorList>
            <consortium name="The Broad Institute Genome Sequencing Platform"/>
            <person name="Cuomo C."/>
            <person name="Litvintseva A."/>
            <person name="Chen Y."/>
            <person name="Heitman J."/>
            <person name="Sun S."/>
            <person name="Springer D."/>
            <person name="Dromer F."/>
            <person name="Young S.K."/>
            <person name="Zeng Q."/>
            <person name="Gargeya S."/>
            <person name="Fitzgerald M."/>
            <person name="Abouelleil A."/>
            <person name="Alvarado L."/>
            <person name="Berlin A.M."/>
            <person name="Chapman S.B."/>
            <person name="Dewar J."/>
            <person name="Goldberg J."/>
            <person name="Griggs A."/>
            <person name="Gujja S."/>
            <person name="Hansen M."/>
            <person name="Howarth C."/>
            <person name="Imamovic A."/>
            <person name="Larimer J."/>
            <person name="McCowan C."/>
            <person name="Murphy C."/>
            <person name="Pearson M."/>
            <person name="Priest M."/>
            <person name="Roberts A."/>
            <person name="Saif S."/>
            <person name="Shea T."/>
            <person name="Sykes S."/>
            <person name="Wortman J."/>
            <person name="Nusbaum C."/>
            <person name="Birren B."/>
        </authorList>
    </citation>
    <scope>NUCLEOTIDE SEQUENCE [LARGE SCALE GENOMIC DNA]</scope>
    <source>
        <strain evidence="3 4">BCC8398</strain>
    </source>
</reference>
<gene>
    <name evidence="3" type="ORF">I316_06302</name>
</gene>
<name>A0A1B9GMB0_9TREE</name>
<feature type="compositionally biased region" description="Acidic residues" evidence="1">
    <location>
        <begin position="525"/>
        <end position="537"/>
    </location>
</feature>
<evidence type="ECO:0000256" key="1">
    <source>
        <dbReference type="SAM" id="MobiDB-lite"/>
    </source>
</evidence>